<evidence type="ECO:0000256" key="2">
    <source>
        <dbReference type="ARBA" id="ARBA00023002"/>
    </source>
</evidence>
<evidence type="ECO:0000256" key="1">
    <source>
        <dbReference type="ARBA" id="ARBA00009410"/>
    </source>
</evidence>
<feature type="domain" description="FAD dependent oxidoreductase" evidence="4">
    <location>
        <begin position="2"/>
        <end position="397"/>
    </location>
</feature>
<organism evidence="5 6">
    <name type="scientific">Labrys wisconsinensis</name>
    <dbReference type="NCBI Taxonomy" id="425677"/>
    <lineage>
        <taxon>Bacteria</taxon>
        <taxon>Pseudomonadati</taxon>
        <taxon>Pseudomonadota</taxon>
        <taxon>Alphaproteobacteria</taxon>
        <taxon>Hyphomicrobiales</taxon>
        <taxon>Xanthobacteraceae</taxon>
        <taxon>Labrys</taxon>
    </lineage>
</organism>
<dbReference type="PANTHER" id="PTHR13847">
    <property type="entry name" value="SARCOSINE DEHYDROGENASE-RELATED"/>
    <property type="match status" value="1"/>
</dbReference>
<evidence type="ECO:0000313" key="5">
    <source>
        <dbReference type="EMBL" id="MDQ0470877.1"/>
    </source>
</evidence>
<accession>A0ABU0J9C9</accession>
<evidence type="ECO:0000259" key="4">
    <source>
        <dbReference type="Pfam" id="PF01266"/>
    </source>
</evidence>
<dbReference type="EC" id="1.4.99.-" evidence="5"/>
<dbReference type="SUPFAM" id="SSF51971">
    <property type="entry name" value="Nucleotide-binding domain"/>
    <property type="match status" value="1"/>
</dbReference>
<sequence length="415" mass="44032">MRIVVLGAGVIGATTAYALAADGHDVVVLDRQPAAGLETSFANGGLVTPATSDSWAAPGTPAKILKWLGKDDAPMLLRLSAVPGMLRWGLSFLANCRPAPWRANTRATLALALDSLAELRRIVALEQLSYDRNPPGLLKIFRSKGSMESALRAAALYEELGVRVERLDAGTAVAREPALAPIAGRLSGAVFYPDDESGDAFKFTQAIAAVAAARGAQFRYGQTIHRLAIEGERITAVETGGGPVKGDLFVLALGSYSPRLARTIGLSLPIYPAKGYSITVDTPGWNGAPRIPVADDELKAAVTPLGERLRVAGTVEFAGYDTSLDARRGRMLEDNLAAILPDHPKGPVRHWSGLRPLTPGGRPIVARLGPRNLLVNAGHGPLGWTLAAGSARRVAELAENYRDRGQDSRRAREGR</sequence>
<proteinExistence type="inferred from homology"/>
<protein>
    <submittedName>
        <fullName evidence="5">D-amino-acid dehydrogenase</fullName>
        <ecNumber evidence="5">1.4.99.-</ecNumber>
    </submittedName>
</protein>
<evidence type="ECO:0000313" key="6">
    <source>
        <dbReference type="Proteomes" id="UP001242480"/>
    </source>
</evidence>
<dbReference type="Gene3D" id="3.50.50.60">
    <property type="entry name" value="FAD/NAD(P)-binding domain"/>
    <property type="match status" value="2"/>
</dbReference>
<keyword evidence="6" id="KW-1185">Reference proteome</keyword>
<keyword evidence="3" id="KW-0732">Signal</keyword>
<feature type="signal peptide" evidence="3">
    <location>
        <begin position="1"/>
        <end position="20"/>
    </location>
</feature>
<dbReference type="InterPro" id="IPR036188">
    <property type="entry name" value="FAD/NAD-bd_sf"/>
</dbReference>
<dbReference type="SUPFAM" id="SSF54373">
    <property type="entry name" value="FAD-linked reductases, C-terminal domain"/>
    <property type="match status" value="1"/>
</dbReference>
<dbReference type="NCBIfam" id="NF001933">
    <property type="entry name" value="PRK00711.1"/>
    <property type="match status" value="1"/>
</dbReference>
<dbReference type="EMBL" id="JAUSVX010000007">
    <property type="protein sequence ID" value="MDQ0470877.1"/>
    <property type="molecule type" value="Genomic_DNA"/>
</dbReference>
<dbReference type="InterPro" id="IPR006076">
    <property type="entry name" value="FAD-dep_OxRdtase"/>
</dbReference>
<comment type="similarity">
    <text evidence="1">Belongs to the DadA oxidoreductase family.</text>
</comment>
<comment type="caution">
    <text evidence="5">The sequence shown here is derived from an EMBL/GenBank/DDBJ whole genome shotgun (WGS) entry which is preliminary data.</text>
</comment>
<dbReference type="GO" id="GO:0016491">
    <property type="term" value="F:oxidoreductase activity"/>
    <property type="evidence" value="ECO:0007669"/>
    <property type="project" value="UniProtKB-KW"/>
</dbReference>
<dbReference type="Pfam" id="PF01266">
    <property type="entry name" value="DAO"/>
    <property type="match status" value="1"/>
</dbReference>
<evidence type="ECO:0000256" key="3">
    <source>
        <dbReference type="SAM" id="SignalP"/>
    </source>
</evidence>
<keyword evidence="2 5" id="KW-0560">Oxidoreductase</keyword>
<dbReference type="Proteomes" id="UP001242480">
    <property type="component" value="Unassembled WGS sequence"/>
</dbReference>
<reference evidence="5 6" key="1">
    <citation type="submission" date="2023-07" db="EMBL/GenBank/DDBJ databases">
        <title>Genomic Encyclopedia of Type Strains, Phase IV (KMG-IV): sequencing the most valuable type-strain genomes for metagenomic binning, comparative biology and taxonomic classification.</title>
        <authorList>
            <person name="Goeker M."/>
        </authorList>
    </citation>
    <scope>NUCLEOTIDE SEQUENCE [LARGE SCALE GENOMIC DNA]</scope>
    <source>
        <strain evidence="5 6">DSM 19619</strain>
    </source>
</reference>
<name>A0ABU0J9C9_9HYPH</name>
<gene>
    <name evidence="5" type="ORF">QO011_003896</name>
</gene>
<dbReference type="Gene3D" id="3.30.9.10">
    <property type="entry name" value="D-Amino Acid Oxidase, subunit A, domain 2"/>
    <property type="match status" value="1"/>
</dbReference>
<feature type="chain" id="PRO_5045645519" evidence="3">
    <location>
        <begin position="21"/>
        <end position="415"/>
    </location>
</feature>
<dbReference type="PANTHER" id="PTHR13847:SF280">
    <property type="entry name" value="D-AMINO ACID DEHYDROGENASE"/>
    <property type="match status" value="1"/>
</dbReference>